<sequence>RDMGQSKSKGKVLNFRKANFQLLKEFVTRTPWETALGDKGAERSWQIFKDAFHRAQELSIPRCKKSGKEDKRLAWLSQDFLVKLKGEKEMPRQWKQGQVSWEEYRDAAWLCRVGVRMANVQLELNLARDAKNNKTDFYRHVGQKEKVRESIPLLMSKAGKLVTTDEEKAEVVNNFFASVFTDSLASH</sequence>
<dbReference type="EMBL" id="KK463912">
    <property type="protein sequence ID" value="KFQ80702.1"/>
    <property type="molecule type" value="Genomic_DNA"/>
</dbReference>
<feature type="non-terminal residue" evidence="1">
    <location>
        <position position="1"/>
    </location>
</feature>
<gene>
    <name evidence="1" type="ORF">N335_02418</name>
</gene>
<dbReference type="AlphaFoldDB" id="A0A091TTA8"/>
<dbReference type="PhylomeDB" id="A0A091TTA8"/>
<dbReference type="GO" id="GO:0061343">
    <property type="term" value="P:cell adhesion involved in heart morphogenesis"/>
    <property type="evidence" value="ECO:0007669"/>
    <property type="project" value="TreeGrafter"/>
</dbReference>
<reference evidence="1 2" key="1">
    <citation type="submission" date="2014-04" db="EMBL/GenBank/DDBJ databases">
        <title>Genome evolution of avian class.</title>
        <authorList>
            <person name="Zhang G."/>
            <person name="Li C."/>
        </authorList>
    </citation>
    <scope>NUCLEOTIDE SEQUENCE [LARGE SCALE GENOMIC DNA]</scope>
    <source>
        <strain evidence="1">BGI_N335</strain>
    </source>
</reference>
<name>A0A091TTA8_PHALP</name>
<dbReference type="PANTHER" id="PTHR33395:SF22">
    <property type="entry name" value="REVERSE TRANSCRIPTASE DOMAIN-CONTAINING PROTEIN"/>
    <property type="match status" value="1"/>
</dbReference>
<evidence type="ECO:0000313" key="2">
    <source>
        <dbReference type="Proteomes" id="UP000053638"/>
    </source>
</evidence>
<protein>
    <submittedName>
        <fullName evidence="1">Uncharacterized protein</fullName>
    </submittedName>
</protein>
<evidence type="ECO:0000313" key="1">
    <source>
        <dbReference type="EMBL" id="KFQ80702.1"/>
    </source>
</evidence>
<feature type="non-terminal residue" evidence="1">
    <location>
        <position position="187"/>
    </location>
</feature>
<proteinExistence type="predicted"/>
<organism evidence="1 2">
    <name type="scientific">Phaethon lepturus</name>
    <name type="common">White-tailed tropicbird</name>
    <dbReference type="NCBI Taxonomy" id="97097"/>
    <lineage>
        <taxon>Eukaryota</taxon>
        <taxon>Metazoa</taxon>
        <taxon>Chordata</taxon>
        <taxon>Craniata</taxon>
        <taxon>Vertebrata</taxon>
        <taxon>Euteleostomi</taxon>
        <taxon>Archelosauria</taxon>
        <taxon>Archosauria</taxon>
        <taxon>Dinosauria</taxon>
        <taxon>Saurischia</taxon>
        <taxon>Theropoda</taxon>
        <taxon>Coelurosauria</taxon>
        <taxon>Aves</taxon>
        <taxon>Neognathae</taxon>
        <taxon>Neoaves</taxon>
        <taxon>Phaethontimorphae</taxon>
        <taxon>Phaethontiformes</taxon>
        <taxon>Phaethontidae</taxon>
        <taxon>Phaethon</taxon>
    </lineage>
</organism>
<accession>A0A091TTA8</accession>
<dbReference type="PANTHER" id="PTHR33395">
    <property type="entry name" value="TRANSCRIPTASE, PUTATIVE-RELATED-RELATED"/>
    <property type="match status" value="1"/>
</dbReference>
<dbReference type="GO" id="GO:0031012">
    <property type="term" value="C:extracellular matrix"/>
    <property type="evidence" value="ECO:0007669"/>
    <property type="project" value="TreeGrafter"/>
</dbReference>
<dbReference type="Proteomes" id="UP000053638">
    <property type="component" value="Unassembled WGS sequence"/>
</dbReference>
<dbReference type="GO" id="GO:0007508">
    <property type="term" value="P:larval heart development"/>
    <property type="evidence" value="ECO:0007669"/>
    <property type="project" value="TreeGrafter"/>
</dbReference>
<keyword evidence="2" id="KW-1185">Reference proteome</keyword>